<proteinExistence type="predicted"/>
<comment type="caution">
    <text evidence="1">The sequence shown here is derived from an EMBL/GenBank/DDBJ whole genome shotgun (WGS) entry which is preliminary data.</text>
</comment>
<evidence type="ECO:0008006" key="3">
    <source>
        <dbReference type="Google" id="ProtNLM"/>
    </source>
</evidence>
<dbReference type="PANTHER" id="PTHR17630:SF44">
    <property type="entry name" value="PROTEIN AIM2"/>
    <property type="match status" value="1"/>
</dbReference>
<dbReference type="Proteomes" id="UP001221142">
    <property type="component" value="Unassembled WGS sequence"/>
</dbReference>
<name>A0AAD7FHN5_9AGAR</name>
<evidence type="ECO:0000313" key="2">
    <source>
        <dbReference type="Proteomes" id="UP001221142"/>
    </source>
</evidence>
<accession>A0AAD7FHN5</accession>
<dbReference type="PANTHER" id="PTHR17630">
    <property type="entry name" value="DIENELACTONE HYDROLASE"/>
    <property type="match status" value="1"/>
</dbReference>
<protein>
    <recommendedName>
        <fullName evidence="3">Dienelactone hydrolase domain-containing protein</fullName>
    </recommendedName>
</protein>
<dbReference type="EMBL" id="JARKIF010000013">
    <property type="protein sequence ID" value="KAJ7624623.1"/>
    <property type="molecule type" value="Genomic_DNA"/>
</dbReference>
<reference evidence="1" key="1">
    <citation type="submission" date="2023-03" db="EMBL/GenBank/DDBJ databases">
        <title>Massive genome expansion in bonnet fungi (Mycena s.s.) driven by repeated elements and novel gene families across ecological guilds.</title>
        <authorList>
            <consortium name="Lawrence Berkeley National Laboratory"/>
            <person name="Harder C.B."/>
            <person name="Miyauchi S."/>
            <person name="Viragh M."/>
            <person name="Kuo A."/>
            <person name="Thoen E."/>
            <person name="Andreopoulos B."/>
            <person name="Lu D."/>
            <person name="Skrede I."/>
            <person name="Drula E."/>
            <person name="Henrissat B."/>
            <person name="Morin E."/>
            <person name="Kohler A."/>
            <person name="Barry K."/>
            <person name="LaButti K."/>
            <person name="Morin E."/>
            <person name="Salamov A."/>
            <person name="Lipzen A."/>
            <person name="Mereny Z."/>
            <person name="Hegedus B."/>
            <person name="Baldrian P."/>
            <person name="Stursova M."/>
            <person name="Weitz H."/>
            <person name="Taylor A."/>
            <person name="Grigoriev I.V."/>
            <person name="Nagy L.G."/>
            <person name="Martin F."/>
            <person name="Kauserud H."/>
        </authorList>
    </citation>
    <scope>NUCLEOTIDE SEQUENCE</scope>
    <source>
        <strain evidence="1">9284</strain>
    </source>
</reference>
<dbReference type="AlphaFoldDB" id="A0AAD7FHN5"/>
<keyword evidence="2" id="KW-1185">Reference proteome</keyword>
<gene>
    <name evidence="1" type="ORF">FB45DRAFT_869535</name>
</gene>
<organism evidence="1 2">
    <name type="scientific">Roridomyces roridus</name>
    <dbReference type="NCBI Taxonomy" id="1738132"/>
    <lineage>
        <taxon>Eukaryota</taxon>
        <taxon>Fungi</taxon>
        <taxon>Dikarya</taxon>
        <taxon>Basidiomycota</taxon>
        <taxon>Agaricomycotina</taxon>
        <taxon>Agaricomycetes</taxon>
        <taxon>Agaricomycetidae</taxon>
        <taxon>Agaricales</taxon>
        <taxon>Marasmiineae</taxon>
        <taxon>Mycenaceae</taxon>
        <taxon>Roridomyces</taxon>
    </lineage>
</organism>
<evidence type="ECO:0000313" key="1">
    <source>
        <dbReference type="EMBL" id="KAJ7624623.1"/>
    </source>
</evidence>
<sequence length="166" mass="18293">MLRPSYVATPPSGVEYTKDKVLLFLSDAWGLELRNSKAPVFHWPSWRPNHTPVQTRPLIDAVMGALKAEGVTGFAAAGYCFGDLPNKIHRPAPHQSCTHNPAFPPASQARADAILGGGAFAPGYKRSYYEGCARGFAVHGDLSDPVVKKAKKEAFEERMGWFKRYF</sequence>